<evidence type="ECO:0000313" key="2">
    <source>
        <dbReference type="EMBL" id="KAH0761123.1"/>
    </source>
</evidence>
<keyword evidence="3" id="KW-1185">Reference proteome</keyword>
<organism evidence="2 3">
    <name type="scientific">Solanum tuberosum</name>
    <name type="common">Potato</name>
    <dbReference type="NCBI Taxonomy" id="4113"/>
    <lineage>
        <taxon>Eukaryota</taxon>
        <taxon>Viridiplantae</taxon>
        <taxon>Streptophyta</taxon>
        <taxon>Embryophyta</taxon>
        <taxon>Tracheophyta</taxon>
        <taxon>Spermatophyta</taxon>
        <taxon>Magnoliopsida</taxon>
        <taxon>eudicotyledons</taxon>
        <taxon>Gunneridae</taxon>
        <taxon>Pentapetalae</taxon>
        <taxon>asterids</taxon>
        <taxon>lamiids</taxon>
        <taxon>Solanales</taxon>
        <taxon>Solanaceae</taxon>
        <taxon>Solanoideae</taxon>
        <taxon>Solaneae</taxon>
        <taxon>Solanum</taxon>
    </lineage>
</organism>
<dbReference type="SUPFAM" id="SSF56219">
    <property type="entry name" value="DNase I-like"/>
    <property type="match status" value="1"/>
</dbReference>
<accession>A0ABQ7VCQ3</accession>
<name>A0ABQ7VCQ3_SOLTU</name>
<comment type="caution">
    <text evidence="2">The sequence shown here is derived from an EMBL/GenBank/DDBJ whole genome shotgun (WGS) entry which is preliminary data.</text>
</comment>
<dbReference type="Pfam" id="PF13966">
    <property type="entry name" value="zf-RVT"/>
    <property type="match status" value="1"/>
</dbReference>
<evidence type="ECO:0000313" key="3">
    <source>
        <dbReference type="Proteomes" id="UP000826656"/>
    </source>
</evidence>
<gene>
    <name evidence="2" type="ORF">KY290_017196</name>
</gene>
<reference evidence="2 3" key="1">
    <citation type="journal article" date="2021" name="bioRxiv">
        <title>Chromosome-scale and haplotype-resolved genome assembly of a tetraploid potato cultivar.</title>
        <authorList>
            <person name="Sun H."/>
            <person name="Jiao W.-B."/>
            <person name="Krause K."/>
            <person name="Campoy J.A."/>
            <person name="Goel M."/>
            <person name="Folz-Donahue K."/>
            <person name="Kukat C."/>
            <person name="Huettel B."/>
            <person name="Schneeberger K."/>
        </authorList>
    </citation>
    <scope>NUCLEOTIDE SEQUENCE [LARGE SCALE GENOMIC DNA]</scope>
    <source>
        <strain evidence="2">SolTubOtavaFocal</strain>
        <tissue evidence="2">Leaves</tissue>
    </source>
</reference>
<dbReference type="PANTHER" id="PTHR33116">
    <property type="entry name" value="REVERSE TRANSCRIPTASE ZINC-BINDING DOMAIN-CONTAINING PROTEIN-RELATED-RELATED"/>
    <property type="match status" value="1"/>
</dbReference>
<proteinExistence type="predicted"/>
<protein>
    <recommendedName>
        <fullName evidence="1">Reverse transcriptase zinc-binding domain-containing protein</fullName>
    </recommendedName>
</protein>
<evidence type="ECO:0000259" key="1">
    <source>
        <dbReference type="Pfam" id="PF13966"/>
    </source>
</evidence>
<dbReference type="Gene3D" id="3.60.10.10">
    <property type="entry name" value="Endonuclease/exonuclease/phosphatase"/>
    <property type="match status" value="1"/>
</dbReference>
<sequence>MSSQINEPWLIMGDFNSILEQEDRIVGSQVQDAEIRDFKECVNDSNLVELQIGGRNFTWTNGHVYSRIDKTIVNVEWVNKMETQYVIVMEPLFSDHSPLGKHPEFRGRVKDGWQILGGGMKGVWRNLKRVRKEMQHLNNKDFMGVSEKVQELRRELLDKQRSMRVGPNTQGSIDEEKALRTKLTKWNKIDEDIYKQKSRIQWLKLGDDNNTYFFASIKGRKAQNQINMLTKEDGTVIREVADVTKEAVGFYKKLLGQCNNHLQTIEPEILKDGPLLTREQQLLIIQPFKNTDVKAALMSIWDSKAPGEDGFNSYFFKKAWPIIREEVKHPTSIKEYRPISCFTTLYKIISKMLTNRLHNVMNYLVDPGQAAFGPGRMMTDTVLLSHELEVLAGMQVPQRFIGWIMSCVRTASYSILINGCPSAYFKGKRGECFQQFSKVSELIANQAKSCVYFGGVSVEMQKVILQNTGFVKELLPFRYLGVPLSSRKLSVGQCQPLIDKILGRITTWTVKFLSYAGRFLWNGETQVKRKALVAWDILCWPKVAGGLNVHTFYLKGRKPWEVIANQASWIVRKILHAGHWLEEKSLQIAEVVETDEFSINAMYKKLRGEYIKVPWRGITCNNQGSPKWIFALYLAINRRLYTRDRLARWGITNDTLCPLCMEANETHQHLFFTCIYSRMLWQKLLNWPSINTASNGWTKELNWVVEHASSKTIIAEVYKMTSAATIYYIWQEWQEQNYKIFQNKERNIEMINRAIIQGIHCRASMIPRFIGFMQKLNFYP</sequence>
<dbReference type="PANTHER" id="PTHR33116:SF66">
    <property type="entry name" value="REVERSE TRANSCRIPTASE ZINC-BINDING DOMAIN-CONTAINING PROTEIN"/>
    <property type="match status" value="1"/>
</dbReference>
<dbReference type="Proteomes" id="UP000826656">
    <property type="component" value="Unassembled WGS sequence"/>
</dbReference>
<feature type="domain" description="Reverse transcriptase zinc-binding" evidence="1">
    <location>
        <begin position="597"/>
        <end position="681"/>
    </location>
</feature>
<dbReference type="InterPro" id="IPR036691">
    <property type="entry name" value="Endo/exonu/phosph_ase_sf"/>
</dbReference>
<dbReference type="EMBL" id="JAIVGD010000013">
    <property type="protein sequence ID" value="KAH0761123.1"/>
    <property type="molecule type" value="Genomic_DNA"/>
</dbReference>
<dbReference type="InterPro" id="IPR026960">
    <property type="entry name" value="RVT-Znf"/>
</dbReference>